<dbReference type="GO" id="GO:0005829">
    <property type="term" value="C:cytosol"/>
    <property type="evidence" value="ECO:0007669"/>
    <property type="project" value="TreeGrafter"/>
</dbReference>
<reference evidence="6 7" key="1">
    <citation type="submission" date="2013-07" db="EMBL/GenBank/DDBJ databases">
        <title>The Genome Sequence of Cryptococcus heveanensis BCC8398.</title>
        <authorList>
            <consortium name="The Broad Institute Genome Sequencing Platform"/>
            <person name="Cuomo C."/>
            <person name="Litvintseva A."/>
            <person name="Chen Y."/>
            <person name="Heitman J."/>
            <person name="Sun S."/>
            <person name="Springer D."/>
            <person name="Dromer F."/>
            <person name="Young S.K."/>
            <person name="Zeng Q."/>
            <person name="Gargeya S."/>
            <person name="Fitzgerald M."/>
            <person name="Abouelleil A."/>
            <person name="Alvarado L."/>
            <person name="Berlin A.M."/>
            <person name="Chapman S.B."/>
            <person name="Dewar J."/>
            <person name="Goldberg J."/>
            <person name="Griggs A."/>
            <person name="Gujja S."/>
            <person name="Hansen M."/>
            <person name="Howarth C."/>
            <person name="Imamovic A."/>
            <person name="Larimer J."/>
            <person name="McCowan C."/>
            <person name="Murphy C."/>
            <person name="Pearson M."/>
            <person name="Priest M."/>
            <person name="Roberts A."/>
            <person name="Saif S."/>
            <person name="Shea T."/>
            <person name="Sykes S."/>
            <person name="Wortman J."/>
            <person name="Nusbaum C."/>
            <person name="Birren B."/>
        </authorList>
    </citation>
    <scope>NUCLEOTIDE SEQUENCE [LARGE SCALE GENOMIC DNA]</scope>
    <source>
        <strain evidence="6 7">BCC8398</strain>
    </source>
</reference>
<dbReference type="EMBL" id="KI669496">
    <property type="protein sequence ID" value="OCF36176.1"/>
    <property type="molecule type" value="Genomic_DNA"/>
</dbReference>
<reference evidence="7" key="2">
    <citation type="submission" date="2013-12" db="EMBL/GenBank/DDBJ databases">
        <title>Evolution of pathogenesis and genome organization in the Tremellales.</title>
        <authorList>
            <person name="Cuomo C."/>
            <person name="Litvintseva A."/>
            <person name="Heitman J."/>
            <person name="Chen Y."/>
            <person name="Sun S."/>
            <person name="Springer D."/>
            <person name="Dromer F."/>
            <person name="Young S."/>
            <person name="Zeng Q."/>
            <person name="Chapman S."/>
            <person name="Gujja S."/>
            <person name="Saif S."/>
            <person name="Birren B."/>
        </authorList>
    </citation>
    <scope>NUCLEOTIDE SEQUENCE [LARGE SCALE GENOMIC DNA]</scope>
    <source>
        <strain evidence="7">BCC8398</strain>
    </source>
</reference>
<keyword evidence="6" id="KW-0647">Proteasome</keyword>
<evidence type="ECO:0000256" key="2">
    <source>
        <dbReference type="ARBA" id="ARBA00023186"/>
    </source>
</evidence>
<comment type="subunit">
    <text evidence="4">Component of the 20S proteasome chaperone.</text>
</comment>
<dbReference type="InterPro" id="IPR019151">
    <property type="entry name" value="Proteasome_assmbl_chaperone_2"/>
</dbReference>
<proteinExistence type="inferred from homology"/>
<comment type="function">
    <text evidence="4">Involved in 20S proteasome assembly.</text>
</comment>
<dbReference type="Gene3D" id="3.40.50.10900">
    <property type="entry name" value="PAC-like subunit"/>
    <property type="match status" value="2"/>
</dbReference>
<gene>
    <name evidence="6" type="ORF">I316_02048</name>
</gene>
<feature type="region of interest" description="Disordered" evidence="5">
    <location>
        <begin position="173"/>
        <end position="195"/>
    </location>
</feature>
<evidence type="ECO:0000256" key="3">
    <source>
        <dbReference type="ARBA" id="ARBA00025745"/>
    </source>
</evidence>
<dbReference type="PANTHER" id="PTHR12970:SF1">
    <property type="entry name" value="PROTEASOME ASSEMBLY CHAPERONE 2"/>
    <property type="match status" value="1"/>
</dbReference>
<evidence type="ECO:0000256" key="5">
    <source>
        <dbReference type="SAM" id="MobiDB-lite"/>
    </source>
</evidence>
<keyword evidence="7" id="KW-1185">Reference proteome</keyword>
<dbReference type="OrthoDB" id="10260712at2759"/>
<dbReference type="InterPro" id="IPR038389">
    <property type="entry name" value="PSMG2_sf"/>
</dbReference>
<evidence type="ECO:0000256" key="4">
    <source>
        <dbReference type="PIRNR" id="PIRNR010044"/>
    </source>
</evidence>
<dbReference type="Proteomes" id="UP000092666">
    <property type="component" value="Unassembled WGS sequence"/>
</dbReference>
<feature type="compositionally biased region" description="Low complexity" evidence="5">
    <location>
        <begin position="176"/>
        <end position="195"/>
    </location>
</feature>
<name>A0A1B9GYR9_9TREE</name>
<accession>A0A1B9GYR9</accession>
<dbReference type="AlphaFoldDB" id="A0A1B9GYR9"/>
<dbReference type="PIRSF" id="PIRSF010044">
    <property type="entry name" value="UCP010044"/>
    <property type="match status" value="1"/>
</dbReference>
<dbReference type="GO" id="GO:0005634">
    <property type="term" value="C:nucleus"/>
    <property type="evidence" value="ECO:0007669"/>
    <property type="project" value="TreeGrafter"/>
</dbReference>
<organism evidence="6 7">
    <name type="scientific">Kwoniella heveanensis BCC8398</name>
    <dbReference type="NCBI Taxonomy" id="1296120"/>
    <lineage>
        <taxon>Eukaryota</taxon>
        <taxon>Fungi</taxon>
        <taxon>Dikarya</taxon>
        <taxon>Basidiomycota</taxon>
        <taxon>Agaricomycotina</taxon>
        <taxon>Tremellomycetes</taxon>
        <taxon>Tremellales</taxon>
        <taxon>Cryptococcaceae</taxon>
        <taxon>Kwoniella</taxon>
    </lineage>
</organism>
<dbReference type="GO" id="GO:0000502">
    <property type="term" value="C:proteasome complex"/>
    <property type="evidence" value="ECO:0007669"/>
    <property type="project" value="UniProtKB-KW"/>
</dbReference>
<evidence type="ECO:0000313" key="6">
    <source>
        <dbReference type="EMBL" id="OCF36176.1"/>
    </source>
</evidence>
<dbReference type="InterPro" id="IPR016562">
    <property type="entry name" value="Proteasome_assmbl_chp_2_euk"/>
</dbReference>
<sequence length="291" mass="30584">MTDFHAVPGFTASSFKNSTLIVPSVSLGNVPQLTSDLLITSLGLKRVGYVGDGSTVAPFAGRGEDGEVVTGGLEVYGHEGGELFVIQQRSPTLKTSKDEHVALLSGFIRSAEYAFSSVLILTSLDAASQDDAQLLTPHQRIIPPARSNSSAGFSSPIPILQRLEQNLPPLRLNIEPSPFGSSGQPGQSPSTSTPGALYPPFLPAAGLTRRLLASLDSTEMGQLQAPPHGAVTAWCVEGDNRGDAISLTQLVLSLLGIENDVQLKEPTSWQGLFGTTQGWSGGMGQDSELYG</sequence>
<evidence type="ECO:0000256" key="1">
    <source>
        <dbReference type="ARBA" id="ARBA00019186"/>
    </source>
</evidence>
<keyword evidence="2 4" id="KW-0143">Chaperone</keyword>
<evidence type="ECO:0000313" key="7">
    <source>
        <dbReference type="Proteomes" id="UP000092666"/>
    </source>
</evidence>
<dbReference type="PANTHER" id="PTHR12970">
    <property type="entry name" value="PROTEASOME ASSEMBLY CHAPERONE 2"/>
    <property type="match status" value="1"/>
</dbReference>
<protein>
    <recommendedName>
        <fullName evidence="1 4">Proteasome assembly chaperone 2</fullName>
    </recommendedName>
</protein>
<dbReference type="GO" id="GO:0043248">
    <property type="term" value="P:proteasome assembly"/>
    <property type="evidence" value="ECO:0007669"/>
    <property type="project" value="TreeGrafter"/>
</dbReference>
<dbReference type="STRING" id="1296120.A0A1B9GYR9"/>
<dbReference type="Pfam" id="PF09754">
    <property type="entry name" value="PAC2"/>
    <property type="match status" value="1"/>
</dbReference>
<comment type="similarity">
    <text evidence="3 4">Belongs to the PSMG2 family.</text>
</comment>